<dbReference type="RefSeq" id="WP_256181173.1">
    <property type="nucleotide sequence ID" value="NZ_JANFYT010000001.1"/>
</dbReference>
<comment type="similarity">
    <text evidence="1">Belongs to the NAD(P)-dependent epimerase/dehydratase family.</text>
</comment>
<dbReference type="InterPro" id="IPR036291">
    <property type="entry name" value="NAD(P)-bd_dom_sf"/>
</dbReference>
<dbReference type="SUPFAM" id="SSF51735">
    <property type="entry name" value="NAD(P)-binding Rossmann-fold domains"/>
    <property type="match status" value="1"/>
</dbReference>
<evidence type="ECO:0000259" key="2">
    <source>
        <dbReference type="Pfam" id="PF01370"/>
    </source>
</evidence>
<evidence type="ECO:0000313" key="4">
    <source>
        <dbReference type="Proteomes" id="UP001205919"/>
    </source>
</evidence>
<evidence type="ECO:0000256" key="1">
    <source>
        <dbReference type="ARBA" id="ARBA00007637"/>
    </source>
</evidence>
<dbReference type="EMBL" id="JANFYT010000001">
    <property type="protein sequence ID" value="MCQ4812975.1"/>
    <property type="molecule type" value="Genomic_DNA"/>
</dbReference>
<dbReference type="AlphaFoldDB" id="A0AAW5JWT2"/>
<dbReference type="Gene3D" id="3.40.50.720">
    <property type="entry name" value="NAD(P)-binding Rossmann-like Domain"/>
    <property type="match status" value="1"/>
</dbReference>
<sequence>MKNTELESPFDPILQADLEDIVNRSISVLDNIKGSSVFITGATGLIGSLAIKALACANRQRKTDIQILALVRDMEKARRVFGSILHRPNISIIIGDINDKIKITQKVDYVIHGANATASKYFVTNPVETITTALRGTENVLDLSVLKGVKGMVYLSSMEVYGQTPDSNDVISENELGNIDILDTRSSYSESKRMAECLCASYAFEYNIPVKIARLSRVVGPGGGNAKDNRILTQFARCVADGHDIILRSTGETMLNYCYTTDAISAIFTLMIKGKVGNAYNVSNDKDVVTVSTIAQMLIKNYPDAGIRVLYDIPEDAKVYGYNKTTTHKLDNKAIRALGCNFKVDLIDAFDRLIQTFLFYSKSKNIKANEKNIFSKIQ</sequence>
<evidence type="ECO:0000313" key="3">
    <source>
        <dbReference type="EMBL" id="MCQ4812975.1"/>
    </source>
</evidence>
<dbReference type="Proteomes" id="UP001205919">
    <property type="component" value="Unassembled WGS sequence"/>
</dbReference>
<reference evidence="3 4" key="1">
    <citation type="submission" date="2022-06" db="EMBL/GenBank/DDBJ databases">
        <title>Isolation of gut microbiota from human fecal samples.</title>
        <authorList>
            <person name="Pamer E.G."/>
            <person name="Barat B."/>
            <person name="Waligurski E."/>
            <person name="Medina S."/>
            <person name="Paddock L."/>
            <person name="Mostad J."/>
        </authorList>
    </citation>
    <scope>NUCLEOTIDE SEQUENCE [LARGE SCALE GENOMIC DNA]</scope>
    <source>
        <strain evidence="3 4">DFI.9.90</strain>
    </source>
</reference>
<dbReference type="Pfam" id="PF01370">
    <property type="entry name" value="Epimerase"/>
    <property type="match status" value="1"/>
</dbReference>
<keyword evidence="4" id="KW-1185">Reference proteome</keyword>
<comment type="caution">
    <text evidence="3">The sequence shown here is derived from an EMBL/GenBank/DDBJ whole genome shotgun (WGS) entry which is preliminary data.</text>
</comment>
<gene>
    <name evidence="3" type="ORF">NE630_00895</name>
</gene>
<proteinExistence type="inferred from homology"/>
<dbReference type="PANTHER" id="PTHR43000">
    <property type="entry name" value="DTDP-D-GLUCOSE 4,6-DEHYDRATASE-RELATED"/>
    <property type="match status" value="1"/>
</dbReference>
<organism evidence="3 4">
    <name type="scientific">Cloacibacillus evryensis</name>
    <dbReference type="NCBI Taxonomy" id="508460"/>
    <lineage>
        <taxon>Bacteria</taxon>
        <taxon>Thermotogati</taxon>
        <taxon>Synergistota</taxon>
        <taxon>Synergistia</taxon>
        <taxon>Synergistales</taxon>
        <taxon>Synergistaceae</taxon>
        <taxon>Cloacibacillus</taxon>
    </lineage>
</organism>
<name>A0AAW5JWT2_9BACT</name>
<protein>
    <submittedName>
        <fullName evidence="3">NAD(P)-dependent oxidoreductase</fullName>
    </submittedName>
</protein>
<dbReference type="InterPro" id="IPR001509">
    <property type="entry name" value="Epimerase_deHydtase"/>
</dbReference>
<feature type="domain" description="NAD-dependent epimerase/dehydratase" evidence="2">
    <location>
        <begin position="37"/>
        <end position="282"/>
    </location>
</feature>
<accession>A0AAW5JWT2</accession>